<proteinExistence type="predicted"/>
<dbReference type="AlphaFoldDB" id="A0A7R8Z5E4"/>
<dbReference type="InterPro" id="IPR029021">
    <property type="entry name" value="Prot-tyrosine_phosphatase-like"/>
</dbReference>
<accession>A0A7R8Z5E4</accession>
<reference evidence="1" key="1">
    <citation type="submission" date="2020-11" db="EMBL/GenBank/DDBJ databases">
        <authorList>
            <person name="Tran Van P."/>
        </authorList>
    </citation>
    <scope>NUCLEOTIDE SEQUENCE</scope>
</reference>
<gene>
    <name evidence="1" type="ORF">TDIB3V08_LOCUS3104</name>
</gene>
<dbReference type="SUPFAM" id="SSF52799">
    <property type="entry name" value="(Phosphotyrosine protein) phosphatases II"/>
    <property type="match status" value="1"/>
</dbReference>
<dbReference type="Gene3D" id="3.90.190.10">
    <property type="entry name" value="Protein tyrosine phosphatase superfamily"/>
    <property type="match status" value="1"/>
</dbReference>
<organism evidence="1">
    <name type="scientific">Timema douglasi</name>
    <name type="common">Walking stick</name>
    <dbReference type="NCBI Taxonomy" id="61478"/>
    <lineage>
        <taxon>Eukaryota</taxon>
        <taxon>Metazoa</taxon>
        <taxon>Ecdysozoa</taxon>
        <taxon>Arthropoda</taxon>
        <taxon>Hexapoda</taxon>
        <taxon>Insecta</taxon>
        <taxon>Pterygota</taxon>
        <taxon>Neoptera</taxon>
        <taxon>Polyneoptera</taxon>
        <taxon>Phasmatodea</taxon>
        <taxon>Timematodea</taxon>
        <taxon>Timematoidea</taxon>
        <taxon>Timematidae</taxon>
        <taxon>Timema</taxon>
    </lineage>
</organism>
<name>A0A7R8Z5E4_TIMDO</name>
<protein>
    <submittedName>
        <fullName evidence="1">Uncharacterized protein</fullName>
    </submittedName>
</protein>
<dbReference type="EMBL" id="OA565321">
    <property type="protein sequence ID" value="CAD7196773.1"/>
    <property type="molecule type" value="Genomic_DNA"/>
</dbReference>
<sequence>MPRTVTDTTTDVALTKRGVEERKCSGVARRGAQVYYYNFKWKDYGFANTNFILDIVKVISFALTQGKIAIHCHAALRSDCTQMHVIEHLEVRWTRGLNVNLVYYRLPVTGARIPAACTDYAARRRTISDCIFWASVALVLRGHPSSPRSRDRFLYGSRPVSYLNSYASDESVFQYLQQ</sequence>
<evidence type="ECO:0000313" key="1">
    <source>
        <dbReference type="EMBL" id="CAD7196773.1"/>
    </source>
</evidence>